<evidence type="ECO:0000313" key="3">
    <source>
        <dbReference type="Proteomes" id="UP001150925"/>
    </source>
</evidence>
<dbReference type="AlphaFoldDB" id="A0A9W8E855"/>
<dbReference type="GO" id="GO:0005762">
    <property type="term" value="C:mitochondrial large ribosomal subunit"/>
    <property type="evidence" value="ECO:0007669"/>
    <property type="project" value="InterPro"/>
</dbReference>
<dbReference type="InterPro" id="IPR048874">
    <property type="entry name" value="Ribosomal_bL31m_N"/>
</dbReference>
<protein>
    <recommendedName>
        <fullName evidence="1">Ribosomal protein bL31m N-terminal domain-containing protein</fullName>
    </recommendedName>
</protein>
<proteinExistence type="predicted"/>
<dbReference type="PANTHER" id="PTHR28174:SF1">
    <property type="entry name" value="LARGE RIBOSOMAL SUBUNIT PROTEIN BL31M"/>
    <property type="match status" value="1"/>
</dbReference>
<feature type="domain" description="Ribosomal protein bL31m N-terminal" evidence="1">
    <location>
        <begin position="45"/>
        <end position="85"/>
    </location>
</feature>
<dbReference type="Gene3D" id="6.20.130.10">
    <property type="match status" value="1"/>
</dbReference>
<evidence type="ECO:0000259" key="1">
    <source>
        <dbReference type="Pfam" id="PF21492"/>
    </source>
</evidence>
<evidence type="ECO:0000313" key="2">
    <source>
        <dbReference type="EMBL" id="KAJ1966751.1"/>
    </source>
</evidence>
<reference evidence="2" key="1">
    <citation type="submission" date="2022-07" db="EMBL/GenBank/DDBJ databases">
        <title>Phylogenomic reconstructions and comparative analyses of Kickxellomycotina fungi.</title>
        <authorList>
            <person name="Reynolds N.K."/>
            <person name="Stajich J.E."/>
            <person name="Barry K."/>
            <person name="Grigoriev I.V."/>
            <person name="Crous P."/>
            <person name="Smith M.E."/>
        </authorList>
    </citation>
    <scope>NUCLEOTIDE SEQUENCE</scope>
    <source>
        <strain evidence="2">RSA 1196</strain>
    </source>
</reference>
<keyword evidence="3" id="KW-1185">Reference proteome</keyword>
<accession>A0A9W8E855</accession>
<organism evidence="2 3">
    <name type="scientific">Dispira parvispora</name>
    <dbReference type="NCBI Taxonomy" id="1520584"/>
    <lineage>
        <taxon>Eukaryota</taxon>
        <taxon>Fungi</taxon>
        <taxon>Fungi incertae sedis</taxon>
        <taxon>Zoopagomycota</taxon>
        <taxon>Kickxellomycotina</taxon>
        <taxon>Dimargaritomycetes</taxon>
        <taxon>Dimargaritales</taxon>
        <taxon>Dimargaritaceae</taxon>
        <taxon>Dispira</taxon>
    </lineage>
</organism>
<dbReference type="Proteomes" id="UP001150925">
    <property type="component" value="Unassembled WGS sequence"/>
</dbReference>
<dbReference type="GO" id="GO:0003735">
    <property type="term" value="F:structural constituent of ribosome"/>
    <property type="evidence" value="ECO:0007669"/>
    <property type="project" value="InterPro"/>
</dbReference>
<dbReference type="Pfam" id="PF21492">
    <property type="entry name" value="bL31_N"/>
    <property type="match status" value="1"/>
</dbReference>
<name>A0A9W8E855_9FUNG</name>
<dbReference type="GO" id="GO:0032543">
    <property type="term" value="P:mitochondrial translation"/>
    <property type="evidence" value="ECO:0007669"/>
    <property type="project" value="InterPro"/>
</dbReference>
<gene>
    <name evidence="2" type="ORF">IWQ62_002275</name>
</gene>
<comment type="caution">
    <text evidence="2">The sequence shown here is derived from an EMBL/GenBank/DDBJ whole genome shotgun (WGS) entry which is preliminary data.</text>
</comment>
<dbReference type="InterPro" id="IPR034600">
    <property type="entry name" value="Ribosomal_bL31m"/>
</dbReference>
<dbReference type="PANTHER" id="PTHR28174">
    <property type="entry name" value="54S RIBOSOMAL PROTEIN L36, MITOCHONDRIAL"/>
    <property type="match status" value="1"/>
</dbReference>
<dbReference type="EMBL" id="JANBPY010000461">
    <property type="protein sequence ID" value="KAJ1966751.1"/>
    <property type="molecule type" value="Genomic_DNA"/>
</dbReference>
<dbReference type="OrthoDB" id="5587740at2759"/>
<sequence length="146" mass="16096">MTCVFRNALARTTPRMGFPVSLPLVSFRGYASKVKKKYSGPTTDPEIFTQRVILTDGSSITLRTTSPRPQIKLTKDTRNHPLWNPWLASMGADDTDRLQKFASKFGDAASLEGLSFTETENAEEDLKAMRTAAAAVEIPKKGSKSK</sequence>